<accession>A0AAD6D1X2</accession>
<organism evidence="11 12">
    <name type="scientific">Penicillium frequentans</name>
    <dbReference type="NCBI Taxonomy" id="3151616"/>
    <lineage>
        <taxon>Eukaryota</taxon>
        <taxon>Fungi</taxon>
        <taxon>Dikarya</taxon>
        <taxon>Ascomycota</taxon>
        <taxon>Pezizomycotina</taxon>
        <taxon>Eurotiomycetes</taxon>
        <taxon>Eurotiomycetidae</taxon>
        <taxon>Eurotiales</taxon>
        <taxon>Aspergillaceae</taxon>
        <taxon>Penicillium</taxon>
    </lineage>
</organism>
<protein>
    <recommendedName>
        <fullName evidence="6">Translation initiation factor eIF2B subunit delta</fullName>
    </recommendedName>
    <alternativeName>
        <fullName evidence="7">eIF2B GDP-GTP exchange factor subunit delta</fullName>
    </alternativeName>
</protein>
<feature type="compositionally biased region" description="Polar residues" evidence="10">
    <location>
        <begin position="29"/>
        <end position="47"/>
    </location>
</feature>
<feature type="compositionally biased region" description="Basic and acidic residues" evidence="10">
    <location>
        <begin position="81"/>
        <end position="102"/>
    </location>
</feature>
<evidence type="ECO:0000256" key="3">
    <source>
        <dbReference type="ARBA" id="ARBA00022490"/>
    </source>
</evidence>
<evidence type="ECO:0000256" key="4">
    <source>
        <dbReference type="ARBA" id="ARBA00022540"/>
    </source>
</evidence>
<evidence type="ECO:0000256" key="7">
    <source>
        <dbReference type="ARBA" id="ARBA00044356"/>
    </source>
</evidence>
<feature type="region of interest" description="Disordered" evidence="10">
    <location>
        <begin position="528"/>
        <end position="565"/>
    </location>
</feature>
<feature type="compositionally biased region" description="Basic and acidic residues" evidence="10">
    <location>
        <begin position="131"/>
        <end position="146"/>
    </location>
</feature>
<evidence type="ECO:0000256" key="2">
    <source>
        <dbReference type="ARBA" id="ARBA00007251"/>
    </source>
</evidence>
<dbReference type="GO" id="GO:0005829">
    <property type="term" value="C:cytosol"/>
    <property type="evidence" value="ECO:0007669"/>
    <property type="project" value="UniProtKB-SubCell"/>
</dbReference>
<gene>
    <name evidence="11" type="ORF">N7494_004001</name>
</gene>
<dbReference type="EMBL" id="JAQIZZ010000003">
    <property type="protein sequence ID" value="KAJ5546416.1"/>
    <property type="molecule type" value="Genomic_DNA"/>
</dbReference>
<evidence type="ECO:0000313" key="12">
    <source>
        <dbReference type="Proteomes" id="UP001220324"/>
    </source>
</evidence>
<dbReference type="Gene3D" id="3.40.50.10470">
    <property type="entry name" value="Translation initiation factor eif-2b, domain 2"/>
    <property type="match status" value="1"/>
</dbReference>
<comment type="similarity">
    <text evidence="2 9">Belongs to the eIF-2B alpha/beta/delta subunits family.</text>
</comment>
<dbReference type="PANTHER" id="PTHR10233">
    <property type="entry name" value="TRANSLATION INITIATION FACTOR EIF-2B"/>
    <property type="match status" value="1"/>
</dbReference>
<feature type="compositionally biased region" description="Low complexity" evidence="10">
    <location>
        <begin position="55"/>
        <end position="77"/>
    </location>
</feature>
<name>A0AAD6D1X2_9EURO</name>
<keyword evidence="12" id="KW-1185">Reference proteome</keyword>
<evidence type="ECO:0000256" key="5">
    <source>
        <dbReference type="ARBA" id="ARBA00022917"/>
    </source>
</evidence>
<evidence type="ECO:0000256" key="9">
    <source>
        <dbReference type="RuleBase" id="RU003814"/>
    </source>
</evidence>
<dbReference type="InterPro" id="IPR037171">
    <property type="entry name" value="NagB/RpiA_transferase-like"/>
</dbReference>
<keyword evidence="3" id="KW-0963">Cytoplasm</keyword>
<dbReference type="InterPro" id="IPR000649">
    <property type="entry name" value="IF-2B-related"/>
</dbReference>
<feature type="region of interest" description="Disordered" evidence="10">
    <location>
        <begin position="29"/>
        <end position="200"/>
    </location>
</feature>
<dbReference type="Pfam" id="PF01008">
    <property type="entry name" value="IF-2B"/>
    <property type="match status" value="1"/>
</dbReference>
<dbReference type="SUPFAM" id="SSF100950">
    <property type="entry name" value="NagB/RpiA/CoA transferase-like"/>
    <property type="match status" value="1"/>
</dbReference>
<dbReference type="PANTHER" id="PTHR10233:SF14">
    <property type="entry name" value="TRANSLATION INITIATION FACTOR EIF-2B SUBUNIT DELTA"/>
    <property type="match status" value="1"/>
</dbReference>
<dbReference type="AlphaFoldDB" id="A0AAD6D1X2"/>
<evidence type="ECO:0000256" key="8">
    <source>
        <dbReference type="ARBA" id="ARBA00046432"/>
    </source>
</evidence>
<dbReference type="GO" id="GO:0003743">
    <property type="term" value="F:translation initiation factor activity"/>
    <property type="evidence" value="ECO:0007669"/>
    <property type="project" value="UniProtKB-KW"/>
</dbReference>
<dbReference type="InterPro" id="IPR042529">
    <property type="entry name" value="IF_2B-like_C"/>
</dbReference>
<comment type="subcellular location">
    <subcellularLocation>
        <location evidence="1">Cytoplasm</location>
        <location evidence="1">Cytosol</location>
    </subcellularLocation>
</comment>
<reference evidence="11 12" key="1">
    <citation type="journal article" date="2023" name="IMA Fungus">
        <title>Comparative genomic study of the Penicillium genus elucidates a diverse pangenome and 15 lateral gene transfer events.</title>
        <authorList>
            <person name="Petersen C."/>
            <person name="Sorensen T."/>
            <person name="Nielsen M.R."/>
            <person name="Sondergaard T.E."/>
            <person name="Sorensen J.L."/>
            <person name="Fitzpatrick D.A."/>
            <person name="Frisvad J.C."/>
            <person name="Nielsen K.L."/>
        </authorList>
    </citation>
    <scope>NUCLEOTIDE SEQUENCE [LARGE SCALE GENOMIC DNA]</scope>
    <source>
        <strain evidence="11 12">IBT 35679</strain>
    </source>
</reference>
<evidence type="ECO:0000313" key="11">
    <source>
        <dbReference type="EMBL" id="KAJ5546416.1"/>
    </source>
</evidence>
<keyword evidence="5" id="KW-0648">Protein biosynthesis</keyword>
<keyword evidence="4 11" id="KW-0396">Initiation factor</keyword>
<feature type="compositionally biased region" description="Low complexity" evidence="10">
    <location>
        <begin position="103"/>
        <end position="123"/>
    </location>
</feature>
<sequence length="612" mass="64639">MRRLGLRHAVGCLWHHFFFRDSTLSPHQAIQGSTERPSQLEIESSKMTDPVDSVPTSSPANAPAQPAPATETPSQQTLPIRDAKSAKPKDPAQTDKPAKGKDASASAGAEADAAAGEKPLSPAELKKKAKAEKAARRVKEKLERDGGAGAAGGSAPAPGQPRPPATPRKDAAGGGAAQKGSKALPPRRGSVVGAGAAVEQKKKKEDKSVAVFGHLYGQQRRTTIAGAGKEVHPAVLALGLQLRDYVVCGSSARCVATMLAFKRVSLIICHIYYWKVETNPPDLLRLSNPTLHQWVPRSPRHMTTHLSHQITYLSTCRPLSISQGNAIRALKLAIAGIDPSTPEAAAKATLCDFIDSFIREKITVADQVIAASAAQKIQGGDVIVTFAGSSIVKQTLLLAHNEGKQFRVSIIDSRPLFEGKNLARALANAGLDVQYSLVHGISHAIKDATKVFLGAHAMTSNGRLYSRVGTALVAMSAKERAGGVEVPVIVCCETVKFTDRVALDSIVVNEIADAAELVSANPAQQVTGLPDPAAFTAPPKGGKPAAPIPDPATSDRTPSPSPLANWKETSHLQLLNLMYDVTPAEYVDMVVTEMGSLPPSAVPIVHRMSTNM</sequence>
<comment type="subunit">
    <text evidence="8">Component of the translation initiation factor 2B (eIF2B) complex which is a heterodecamer of two sets of five different subunits: alpha, beta, gamma, delta and epsilon. Subunits alpha, beta and delta comprise a regulatory subcomplex and subunits epsilon and gamma comprise a catalytic subcomplex. Within the complex, the hexameric regulatory complex resides at the center, with the two heterodimeric catalytic subcomplexes bound on opposite sides.</text>
</comment>
<evidence type="ECO:0000256" key="10">
    <source>
        <dbReference type="SAM" id="MobiDB-lite"/>
    </source>
</evidence>
<evidence type="ECO:0000256" key="1">
    <source>
        <dbReference type="ARBA" id="ARBA00004514"/>
    </source>
</evidence>
<comment type="caution">
    <text evidence="11">The sequence shown here is derived from an EMBL/GenBank/DDBJ whole genome shotgun (WGS) entry which is preliminary data.</text>
</comment>
<dbReference type="Proteomes" id="UP001220324">
    <property type="component" value="Unassembled WGS sequence"/>
</dbReference>
<evidence type="ECO:0000256" key="6">
    <source>
        <dbReference type="ARBA" id="ARBA00044147"/>
    </source>
</evidence>
<feature type="compositionally biased region" description="Low complexity" evidence="10">
    <location>
        <begin position="532"/>
        <end position="545"/>
    </location>
</feature>
<proteinExistence type="inferred from homology"/>